<evidence type="ECO:0000259" key="2">
    <source>
        <dbReference type="Pfam" id="PF06978"/>
    </source>
</evidence>
<dbReference type="OrthoDB" id="442863at2759"/>
<dbReference type="Pfam" id="PF22770">
    <property type="entry name" value="POP1_C"/>
    <property type="match status" value="1"/>
</dbReference>
<accession>A0A8J4WKJ4</accession>
<comment type="caution">
    <text evidence="4">The sequence shown here is derived from an EMBL/GenBank/DDBJ whole genome shotgun (WGS) entry which is preliminary data.</text>
</comment>
<organism evidence="4 5">
    <name type="scientific">Paragonimus heterotremus</name>
    <dbReference type="NCBI Taxonomy" id="100268"/>
    <lineage>
        <taxon>Eukaryota</taxon>
        <taxon>Metazoa</taxon>
        <taxon>Spiralia</taxon>
        <taxon>Lophotrochozoa</taxon>
        <taxon>Platyhelminthes</taxon>
        <taxon>Trematoda</taxon>
        <taxon>Digenea</taxon>
        <taxon>Plagiorchiida</taxon>
        <taxon>Troglotremata</taxon>
        <taxon>Troglotrematidae</taxon>
        <taxon>Paragonimus</taxon>
    </lineage>
</organism>
<feature type="domain" description="Pop1 N-terminal" evidence="2">
    <location>
        <begin position="26"/>
        <end position="112"/>
    </location>
</feature>
<evidence type="ECO:0000313" key="4">
    <source>
        <dbReference type="EMBL" id="KAF5404169.1"/>
    </source>
</evidence>
<keyword evidence="5" id="KW-1185">Reference proteome</keyword>
<dbReference type="EMBL" id="LUCH01000855">
    <property type="protein sequence ID" value="KAF5404169.1"/>
    <property type="molecule type" value="Genomic_DNA"/>
</dbReference>
<dbReference type="InterPro" id="IPR009723">
    <property type="entry name" value="Pop1_N"/>
</dbReference>
<dbReference type="Pfam" id="PF06978">
    <property type="entry name" value="POP1_N"/>
    <property type="match status" value="2"/>
</dbReference>
<evidence type="ECO:0000313" key="5">
    <source>
        <dbReference type="Proteomes" id="UP000748531"/>
    </source>
</evidence>
<dbReference type="GO" id="GO:0001682">
    <property type="term" value="P:tRNA 5'-leader removal"/>
    <property type="evidence" value="ECO:0007669"/>
    <property type="project" value="InterPro"/>
</dbReference>
<dbReference type="PANTHER" id="PTHR22731">
    <property type="entry name" value="RIBONUCLEASES P/MRP PROTEIN SUBUNIT POP1"/>
    <property type="match status" value="1"/>
</dbReference>
<dbReference type="InterPro" id="IPR055079">
    <property type="entry name" value="POP1_C"/>
</dbReference>
<reference evidence="4" key="1">
    <citation type="submission" date="2019-05" db="EMBL/GenBank/DDBJ databases">
        <title>Annotation for the trematode Paragonimus heterotremus.</title>
        <authorList>
            <person name="Choi Y.-J."/>
        </authorList>
    </citation>
    <scope>NUCLEOTIDE SEQUENCE</scope>
    <source>
        <strain evidence="4">LC</strain>
    </source>
</reference>
<name>A0A8J4WKJ4_9TREM</name>
<feature type="compositionally biased region" description="Polar residues" evidence="1">
    <location>
        <begin position="77"/>
        <end position="86"/>
    </location>
</feature>
<protein>
    <submittedName>
        <fullName evidence="4">Ribonuclease P/MRP protein subunit POP1</fullName>
    </submittedName>
</protein>
<feature type="domain" description="Pop1 N-terminal" evidence="2">
    <location>
        <begin position="138"/>
        <end position="193"/>
    </location>
</feature>
<dbReference type="GO" id="GO:0005655">
    <property type="term" value="C:nucleolar ribonuclease P complex"/>
    <property type="evidence" value="ECO:0007669"/>
    <property type="project" value="InterPro"/>
</dbReference>
<sequence length="769" mass="86508">MSDRQLIDKMRGDYSCFNVVQLATTRAAELAEFEATVNILTTHALTGLQRLPVRLRRRAASHRVNRLPRRLHRHHPSIQSEQQTRSTTKKLVEVKPSKAKCRRFRRRRLRLLAFAARFAASAAPMCKTSDCAVPSKPRWLPTHLWHTKRFHMVTLWGWRLPEAPTNKVFKACQNASLNGCLVFDLSYLSCLEMCGPERDLVNCLQQLVQYSSPAGSACVPVNDCGAPRYTCEQTGLFLAKPIANGLASSSVERIHHPVLGPVRLLWACPSTPTAAHRHVYLWLHPAMSDEAGSLLTECVARYNQTCTQGDSVQLHNRTGQVSRLCTIGRQAHQLLADVLVPSESAVERGDWNLWSELITNCRQASCLPYGTAIFLPDCKDFRANRPKLKIRNRNWTIEPAERSQNIAPTGVVSGGKLYTWTEIGSHQPGTSFQTLFSDSPLRDAESVTDIDVLLVQNSAPTLTTSYPQCMGWDLILVRSYHSSSEENVLTLRGSLAARDLLISCVYRGAEVGGLRDWQYWSTICTQGSASMLSYPACLWPDTTGGQDWDAQVATRNRLRYRQLHAFEMVHPFSFTANSRRPPKLRPDYARFGTSHPFSAPWNELLNRYLLPDDERRYFVLRDPAVLRLVVQRMISGEPRARLTIEHLTRYDVALPWALILVRISAVGRGVPKPNATLYAANVDDDLTKDSQVDYAISEFDSNQRPVLGYVQTGNFNFAVGHGTGLAYISLAAVATVIQHPNVRPNLTCVWMKNIATTRLRPVRISVVFW</sequence>
<dbReference type="Gene3D" id="3.30.1360.120">
    <property type="entry name" value="Probable tRNA modification gtpase trme, domain 1"/>
    <property type="match status" value="1"/>
</dbReference>
<proteinExistence type="predicted"/>
<feature type="domain" description="POP1 C-terminal" evidence="3">
    <location>
        <begin position="700"/>
        <end position="767"/>
    </location>
</feature>
<dbReference type="InterPro" id="IPR039182">
    <property type="entry name" value="Pop1"/>
</dbReference>
<evidence type="ECO:0000256" key="1">
    <source>
        <dbReference type="SAM" id="MobiDB-lite"/>
    </source>
</evidence>
<dbReference type="InterPro" id="IPR027266">
    <property type="entry name" value="TrmE/GcvT-like"/>
</dbReference>
<evidence type="ECO:0000259" key="3">
    <source>
        <dbReference type="Pfam" id="PF22770"/>
    </source>
</evidence>
<dbReference type="AlphaFoldDB" id="A0A8J4WKJ4"/>
<dbReference type="GO" id="GO:0000172">
    <property type="term" value="C:ribonuclease MRP complex"/>
    <property type="evidence" value="ECO:0007669"/>
    <property type="project" value="InterPro"/>
</dbReference>
<dbReference type="Proteomes" id="UP000748531">
    <property type="component" value="Unassembled WGS sequence"/>
</dbReference>
<feature type="region of interest" description="Disordered" evidence="1">
    <location>
        <begin position="71"/>
        <end position="92"/>
    </location>
</feature>
<dbReference type="PANTHER" id="PTHR22731:SF3">
    <property type="entry name" value="RIBONUCLEASES P_MRP PROTEIN SUBUNIT POP1"/>
    <property type="match status" value="1"/>
</dbReference>
<gene>
    <name evidence="4" type="ORF">PHET_02204</name>
</gene>